<reference evidence="1 2" key="1">
    <citation type="submission" date="2023-02" db="EMBL/GenBank/DDBJ databases">
        <title>LHISI_Scaffold_Assembly.</title>
        <authorList>
            <person name="Stuart O.P."/>
            <person name="Cleave R."/>
            <person name="Magrath M.J.L."/>
            <person name="Mikheyev A.S."/>
        </authorList>
    </citation>
    <scope>NUCLEOTIDE SEQUENCE [LARGE SCALE GENOMIC DNA]</scope>
    <source>
        <strain evidence="1">Daus_M_001</strain>
        <tissue evidence="1">Leg muscle</tissue>
    </source>
</reference>
<comment type="caution">
    <text evidence="1">The sequence shown here is derived from an EMBL/GenBank/DDBJ whole genome shotgun (WGS) entry which is preliminary data.</text>
</comment>
<evidence type="ECO:0000313" key="1">
    <source>
        <dbReference type="EMBL" id="KAJ8887800.1"/>
    </source>
</evidence>
<evidence type="ECO:0000313" key="2">
    <source>
        <dbReference type="Proteomes" id="UP001159363"/>
    </source>
</evidence>
<accession>A0ABQ9HUR1</accession>
<keyword evidence="2" id="KW-1185">Reference proteome</keyword>
<sequence length="93" mass="10579">MDPEKIAVIVNFTQTKMLKGKRIYCLFGASLNIGFFGELKYSISHPPCPRPLLTSRHCHIFQKNCVTGRFVICCFRGSLVAGHMTLFTTHWIC</sequence>
<gene>
    <name evidence="1" type="ORF">PR048_014018</name>
</gene>
<dbReference type="EMBL" id="JARBHB010000004">
    <property type="protein sequence ID" value="KAJ8887800.1"/>
    <property type="molecule type" value="Genomic_DNA"/>
</dbReference>
<dbReference type="Proteomes" id="UP001159363">
    <property type="component" value="Chromosome X"/>
</dbReference>
<name>A0ABQ9HUR1_9NEOP</name>
<proteinExistence type="predicted"/>
<protein>
    <submittedName>
        <fullName evidence="1">Uncharacterized protein</fullName>
    </submittedName>
</protein>
<organism evidence="1 2">
    <name type="scientific">Dryococelus australis</name>
    <dbReference type="NCBI Taxonomy" id="614101"/>
    <lineage>
        <taxon>Eukaryota</taxon>
        <taxon>Metazoa</taxon>
        <taxon>Ecdysozoa</taxon>
        <taxon>Arthropoda</taxon>
        <taxon>Hexapoda</taxon>
        <taxon>Insecta</taxon>
        <taxon>Pterygota</taxon>
        <taxon>Neoptera</taxon>
        <taxon>Polyneoptera</taxon>
        <taxon>Phasmatodea</taxon>
        <taxon>Verophasmatodea</taxon>
        <taxon>Anareolatae</taxon>
        <taxon>Phasmatidae</taxon>
        <taxon>Eurycanthinae</taxon>
        <taxon>Dryococelus</taxon>
    </lineage>
</organism>